<keyword evidence="4" id="KW-0068">Autocatalytic cleavage</keyword>
<dbReference type="GO" id="GO:0006355">
    <property type="term" value="P:regulation of DNA-templated transcription"/>
    <property type="evidence" value="ECO:0007669"/>
    <property type="project" value="InterPro"/>
</dbReference>
<comment type="similarity">
    <text evidence="1">Belongs to the peptidase S24 family.</text>
</comment>
<dbReference type="GO" id="GO:0003677">
    <property type="term" value="F:DNA binding"/>
    <property type="evidence" value="ECO:0007669"/>
    <property type="project" value="InterPro"/>
</dbReference>
<comment type="caution">
    <text evidence="8">The sequence shown here is derived from an EMBL/GenBank/DDBJ whole genome shotgun (WGS) entry which is preliminary data.</text>
</comment>
<dbReference type="PRINTS" id="PR00726">
    <property type="entry name" value="LEXASERPTASE"/>
</dbReference>
<dbReference type="PANTHER" id="PTHR33516">
    <property type="entry name" value="LEXA REPRESSOR"/>
    <property type="match status" value="1"/>
</dbReference>
<keyword evidence="3 8" id="KW-0378">Hydrolase</keyword>
<dbReference type="InterPro" id="IPR036286">
    <property type="entry name" value="LexA/Signal_pep-like_sf"/>
</dbReference>
<gene>
    <name evidence="8" type="primary">umuD_7</name>
    <name evidence="8" type="ORF">SDC9_79994</name>
</gene>
<dbReference type="Pfam" id="PF00717">
    <property type="entry name" value="Peptidase_S24"/>
    <property type="match status" value="1"/>
</dbReference>
<evidence type="ECO:0000256" key="5">
    <source>
        <dbReference type="ARBA" id="ARBA00023204"/>
    </source>
</evidence>
<sequence length="146" mass="16609">MINRDKRIFEIFHPEDKSPVYITISDSPVHAGFPSPADDHIEQKLDLNKALVKNPSTTFFARVKGESMIGDGVEDGDILVIDKSQDPYENCIAVCFLEGEFTLKKVRIEGENLVLIPSNPKFKPIIIKKDNDFYIWGVVKYLIKKL</sequence>
<organism evidence="8">
    <name type="scientific">bioreactor metagenome</name>
    <dbReference type="NCBI Taxonomy" id="1076179"/>
    <lineage>
        <taxon>unclassified sequences</taxon>
        <taxon>metagenomes</taxon>
        <taxon>ecological metagenomes</taxon>
    </lineage>
</organism>
<dbReference type="InterPro" id="IPR039418">
    <property type="entry name" value="LexA-like"/>
</dbReference>
<dbReference type="AlphaFoldDB" id="A0A644YYP0"/>
<protein>
    <submittedName>
        <fullName evidence="8">Protein UmuD</fullName>
        <ecNumber evidence="8">3.4.21.-</ecNumber>
    </submittedName>
</protein>
<dbReference type="Gene3D" id="2.10.109.10">
    <property type="entry name" value="Umud Fragment, subunit A"/>
    <property type="match status" value="1"/>
</dbReference>
<accession>A0A644YYP0</accession>
<evidence type="ECO:0000313" key="8">
    <source>
        <dbReference type="EMBL" id="MPM33419.1"/>
    </source>
</evidence>
<evidence type="ECO:0000259" key="7">
    <source>
        <dbReference type="Pfam" id="PF00717"/>
    </source>
</evidence>
<dbReference type="GO" id="GO:0016787">
    <property type="term" value="F:hydrolase activity"/>
    <property type="evidence" value="ECO:0007669"/>
    <property type="project" value="UniProtKB-KW"/>
</dbReference>
<proteinExistence type="inferred from homology"/>
<reference evidence="8" key="1">
    <citation type="submission" date="2019-08" db="EMBL/GenBank/DDBJ databases">
        <authorList>
            <person name="Kucharzyk K."/>
            <person name="Murdoch R.W."/>
            <person name="Higgins S."/>
            <person name="Loffler F."/>
        </authorList>
    </citation>
    <scope>NUCLEOTIDE SEQUENCE</scope>
</reference>
<dbReference type="PANTHER" id="PTHR33516:SF2">
    <property type="entry name" value="LEXA REPRESSOR-RELATED"/>
    <property type="match status" value="1"/>
</dbReference>
<evidence type="ECO:0000256" key="6">
    <source>
        <dbReference type="ARBA" id="ARBA00023236"/>
    </source>
</evidence>
<dbReference type="EMBL" id="VSSQ01006654">
    <property type="protein sequence ID" value="MPM33419.1"/>
    <property type="molecule type" value="Genomic_DNA"/>
</dbReference>
<evidence type="ECO:0000256" key="1">
    <source>
        <dbReference type="ARBA" id="ARBA00007484"/>
    </source>
</evidence>
<evidence type="ECO:0000256" key="2">
    <source>
        <dbReference type="ARBA" id="ARBA00022763"/>
    </source>
</evidence>
<dbReference type="CDD" id="cd06529">
    <property type="entry name" value="S24_LexA-like"/>
    <property type="match status" value="1"/>
</dbReference>
<keyword evidence="5" id="KW-0234">DNA repair</keyword>
<name>A0A644YYP0_9ZZZZ</name>
<keyword evidence="6" id="KW-0742">SOS response</keyword>
<dbReference type="InterPro" id="IPR006197">
    <property type="entry name" value="Peptidase_S24_LexA"/>
</dbReference>
<dbReference type="InterPro" id="IPR015927">
    <property type="entry name" value="Peptidase_S24_S26A/B/C"/>
</dbReference>
<evidence type="ECO:0000256" key="4">
    <source>
        <dbReference type="ARBA" id="ARBA00022813"/>
    </source>
</evidence>
<dbReference type="SUPFAM" id="SSF51306">
    <property type="entry name" value="LexA/Signal peptidase"/>
    <property type="match status" value="1"/>
</dbReference>
<dbReference type="NCBIfam" id="NF007621">
    <property type="entry name" value="PRK10276.1"/>
    <property type="match status" value="1"/>
</dbReference>
<feature type="domain" description="Peptidase S24/S26A/S26B/S26C" evidence="7">
    <location>
        <begin position="29"/>
        <end position="139"/>
    </location>
</feature>
<keyword evidence="2" id="KW-0227">DNA damage</keyword>
<evidence type="ECO:0000256" key="3">
    <source>
        <dbReference type="ARBA" id="ARBA00022801"/>
    </source>
</evidence>
<dbReference type="GO" id="GO:0009432">
    <property type="term" value="P:SOS response"/>
    <property type="evidence" value="ECO:0007669"/>
    <property type="project" value="UniProtKB-KW"/>
</dbReference>
<dbReference type="InterPro" id="IPR050077">
    <property type="entry name" value="LexA_repressor"/>
</dbReference>
<dbReference type="EC" id="3.4.21.-" evidence="8"/>
<dbReference type="GO" id="GO:0006281">
    <property type="term" value="P:DNA repair"/>
    <property type="evidence" value="ECO:0007669"/>
    <property type="project" value="UniProtKB-KW"/>
</dbReference>